<evidence type="ECO:0000256" key="3">
    <source>
        <dbReference type="ARBA" id="ARBA00022806"/>
    </source>
</evidence>
<evidence type="ECO:0000256" key="4">
    <source>
        <dbReference type="ARBA" id="ARBA00022840"/>
    </source>
</evidence>
<sequence length="2631" mass="300365">MEGECSKKKKQNSNKLSLIDVVFSWCLEDVLNMDLYMNKVEKIPESFKSVQQYFGSFIFALLEELRAELSSSLDFISSAPYAGVNSLQECGECVYDVKVDQWMYKSSSSKQYKMFPGDILVFTDSKPQTISDLKQEGGTWTLALVTEGTCTEFKVKASCCIEVQSFIHKPQFVVFLRNITTNRNIWNALHTFGNLSIVKEVLYTNNVAEENCSLCSGNNDFIQNEEIYTTLLFKLNDLQREAVLASLHKFQCYHKSSVELIWCPPGTGKTMTLSILLFILQRMSCRTLVCAPTNVAITEAACHLLKLVKASSEAGYEAGSISDALLCSLGNILFMGSEDLLEVASDIKEIHLNYRVERLLEVLGPLAGLRHCSCSMIDFLEGCVSQYHIFMDGELMEKKECNIVKNYSKGECKTFLEFIIERFRSIATLLRSSISIFCTHIARSFILDHNFETMVSIMKLLDTFETLLSQNNINCEELLVQFSLPKNAESCHNSFKCISTLLNMKRGECICILKVLLTALDALDLPSAMDPSSVEKFCFQTASLIFCTASSSHMLHSLNMKPLELLVIDESAQLKECELIIPLQLPGLRHAILFGDHCQLPAMVNSNVSARAGFGRSLFERLSLLGHSKHFFNIQYRMHPLISFFPNSKFYGNKIMDAPNVKSGLAKRYLPGQIFGSYSFINISCGIEELDGVHHSWKNMVEVAVIIKVVNNLYKEWNGSKQKLSIGVISPYTAQVIAVQEKIGKKYENLDGFAVKVKSIEGFQGGEADIIILSTVRCNSDGSISFASNHGRINVALTRARHCLWILGNETTLLNSQSVWKSIVCDAKDRQCFYNADEDENLAKLMLEVKKELNEYDDLLNFDSVLFKSARWKVLFSDYFRKSFKNLISTEKKKLVINLLLRLSSGWRPKNKKCNLIHDNTSGMLKQFKVKDLYIICSIDIMKESWYIQVLKVWDILPLEDIPKLAIRLDALFGKYANDYLNRCKMKCFDGDLEVPMTWVTSHDFVRYKNSSYTGDMADSDDVCFGRRTFVENSMVSDGLTLMKFYSLSSGVVSHLLSRCDGKELDFPFELSDQETDIILFDRSCFILGRSGTGKTTVLTTKLIQKEQLYHIASEGFHEPQSCSTVEILPKKEDGERVGGTKRAVLHQIFVTVNPKLCYAIKQQICHLKRFACVGDASEGSTSTGLDKIDEMLQFTDIPDSFIDLPTKLYPLVLSFHKFLMMLDGTVGNSFFGRFPEAIGHSHGTKRASKSVALKTFIRTKEVNYERFRSSYWPRFNNEQTKKFDSSTVFTEIMSHIKGGLPAGESCDDKLGLEDYLLLAERRVSTLSRQEREIIFDIFLQYERKKMEWGEFDLADLVIDIHNRLKVSRYDGDNMDFVYIDEVQDLSMRQVALFKYLCKNVSEGFIFSGDTAQTIARGIDFRFQDIKFLFYKEFLLGTGNDGAYGKKEKGKIADVFQLSHNFRTHAGILNLAQSVVNLLYHFFPLSIDRLRPETSLIDGQVPVLLKSVNGENAFISIFKNGGNDGGKIIGFGADQVILVRDDLARNEIVDYVGNQALILTIMESKGLEFQDVFLYNFFGSSPSKNQWRVIFKYMIEKDLLDSTSLMSFPSFIWGKHNMLCSELKHLYVAITRTRQKLWIFENVEELSEPMFVYWKKLGFVQVREFNESLAQEMQIASSQEEWKSRGIKLFYQNNYEMARMCFERAGDRYWEKWATAAGLRAAANHMSCSNSQSMHINLMKAAETFDSIGKSELSAQCYYEANEYERAGTIYLEKFGNSKLEDAAECFTRAGCYKTAAQLYAKCNLFTKCLSVCSGGKLFDMGFQFLQYWKDNALSNNGLLNSNSDMEETSQMFLESAARYYHEIKYSKKMMMFVKAFHSKNSMRAFLKSLGYLDELLSLEKEWGNFLEAAKIARMLGDLLLEADLLENAGNYEDASLSILLYVFANSIWAPRSQGWPLKQFPRKEKLLTKAKEFAKNGSDNFFEFVCTEANILSDQECSLPELMQNFRSSQRHNSVRGEILCARKVLDSHLELSTSAYSWGNVAGYLDRHAKDRLSQNQVSVETLVYFWNFWKNKIWNIFEFLGCPGNEDVSVEFCLSYLAVNKQFIDTKVVYLLLKPDAYWLREIDDHYFMKKGKLVSIGALRFAQAARRYWCSEIFSVGVGMLEKLKALYEFATQNALSLYSQTFPVVHMFALSKSLMETSFLDCRQHIDTLKFFLDLSMNLFLDNVVNIDPLDWRKLLTENMIFLREMEQYKSVLQEVIINTINSNSVGKVTIGTFSSGKPSSKLCKQIAEVFDRNSPWREFFLTLGGNAAEREIYLVHEFHKALEDTYNARWANVNDYISPGCFLYLVELLLIWVCSLREIFFTSKSSFVEWLIQREWKANLNTNSLAAKVDESSLAVILEFVSCIVEQLLYHEQDTINWFGKANIILDLDSYLLLVLRLFVVTCVLCLNHVKYFGLLYHLLGRTEITSHLPKDFYESLMRLLENDHEDTRIHVIAEAFRKIGNPLVIVSPRRHCSNFSCPDAIFVNRDVNIGRNNILKSSNFQVYSIKFFPLTFKGQLIAALSKLLQAQYPVELVEVMAMDQGVLLAQEMHLTHVIFEANALSVKQAINNTTGNDFGHIIQEIQQA</sequence>
<dbReference type="CDD" id="cd18808">
    <property type="entry name" value="SF1_C_Upf1"/>
    <property type="match status" value="1"/>
</dbReference>
<dbReference type="InterPro" id="IPR014017">
    <property type="entry name" value="DNA_helicase_UvrD-like_C"/>
</dbReference>
<dbReference type="InterPro" id="IPR014016">
    <property type="entry name" value="UvrD-like_ATP-bd"/>
</dbReference>
<dbReference type="FunFam" id="3.40.50.300:FF:000326">
    <property type="entry name" value="P-loop containing nucleoside triphosphate hydrolase"/>
    <property type="match status" value="1"/>
</dbReference>
<evidence type="ECO:0000256" key="2">
    <source>
        <dbReference type="ARBA" id="ARBA00022801"/>
    </source>
</evidence>
<dbReference type="InterPro" id="IPR027417">
    <property type="entry name" value="P-loop_NTPase"/>
</dbReference>
<evidence type="ECO:0000256" key="1">
    <source>
        <dbReference type="ARBA" id="ARBA00022741"/>
    </source>
</evidence>
<evidence type="ECO:0000313" key="7">
    <source>
        <dbReference type="EMBL" id="KAK4597099.1"/>
    </source>
</evidence>
<accession>A0AAN7J1Y9</accession>
<name>A0AAN7J1Y9_QUERU</name>
<organism evidence="7 8">
    <name type="scientific">Quercus rubra</name>
    <name type="common">Northern red oak</name>
    <name type="synonym">Quercus borealis</name>
    <dbReference type="NCBI Taxonomy" id="3512"/>
    <lineage>
        <taxon>Eukaryota</taxon>
        <taxon>Viridiplantae</taxon>
        <taxon>Streptophyta</taxon>
        <taxon>Embryophyta</taxon>
        <taxon>Tracheophyta</taxon>
        <taxon>Spermatophyta</taxon>
        <taxon>Magnoliopsida</taxon>
        <taxon>eudicotyledons</taxon>
        <taxon>Gunneridae</taxon>
        <taxon>Pentapetalae</taxon>
        <taxon>rosids</taxon>
        <taxon>fabids</taxon>
        <taxon>Fagales</taxon>
        <taxon>Fagaceae</taxon>
        <taxon>Quercus</taxon>
    </lineage>
</organism>
<dbReference type="InterPro" id="IPR041679">
    <property type="entry name" value="DNA2/NAM7-like_C"/>
</dbReference>
<keyword evidence="2 5" id="KW-0378">Hydrolase</keyword>
<dbReference type="GO" id="GO:0005524">
    <property type="term" value="F:ATP binding"/>
    <property type="evidence" value="ECO:0007669"/>
    <property type="project" value="UniProtKB-UniRule"/>
</dbReference>
<keyword evidence="8" id="KW-1185">Reference proteome</keyword>
<dbReference type="Proteomes" id="UP001324115">
    <property type="component" value="Unassembled WGS sequence"/>
</dbReference>
<dbReference type="GO" id="GO:0005694">
    <property type="term" value="C:chromosome"/>
    <property type="evidence" value="ECO:0007669"/>
    <property type="project" value="UniProtKB-ARBA"/>
</dbReference>
<dbReference type="PROSITE" id="PS51198">
    <property type="entry name" value="UVRD_HELICASE_ATP_BIND"/>
    <property type="match status" value="1"/>
</dbReference>
<reference evidence="7 8" key="1">
    <citation type="journal article" date="2023" name="G3 (Bethesda)">
        <title>A haplotype-resolved chromosome-scale genome for Quercus rubra L. provides insights into the genetics of adaptive traits for red oak species.</title>
        <authorList>
            <person name="Kapoor B."/>
            <person name="Jenkins J."/>
            <person name="Schmutz J."/>
            <person name="Zhebentyayeva T."/>
            <person name="Kuelheim C."/>
            <person name="Coggeshall M."/>
            <person name="Heim C."/>
            <person name="Lasky J.R."/>
            <person name="Leites L."/>
            <person name="Islam-Faridi N."/>
            <person name="Romero-Severson J."/>
            <person name="DeLeo V.L."/>
            <person name="Lucas S.M."/>
            <person name="Lazic D."/>
            <person name="Gailing O."/>
            <person name="Carlson J."/>
            <person name="Staton M."/>
        </authorList>
    </citation>
    <scope>NUCLEOTIDE SEQUENCE [LARGE SCALE GENOMIC DNA]</scope>
    <source>
        <strain evidence="7">Pseudo-F2</strain>
    </source>
</reference>
<feature type="domain" description="UvrD-like helicase ATP-binding" evidence="6">
    <location>
        <begin position="1068"/>
        <end position="1465"/>
    </location>
</feature>
<dbReference type="InterPro" id="IPR039904">
    <property type="entry name" value="TRANK1"/>
</dbReference>
<dbReference type="InterPro" id="IPR045529">
    <property type="entry name" value="DUF6469"/>
</dbReference>
<proteinExistence type="predicted"/>
<evidence type="ECO:0000313" key="8">
    <source>
        <dbReference type="Proteomes" id="UP001324115"/>
    </source>
</evidence>
<dbReference type="GO" id="GO:0016787">
    <property type="term" value="F:hydrolase activity"/>
    <property type="evidence" value="ECO:0007669"/>
    <property type="project" value="UniProtKB-UniRule"/>
</dbReference>
<dbReference type="Pfam" id="PF00580">
    <property type="entry name" value="UvrD-helicase"/>
    <property type="match status" value="1"/>
</dbReference>
<dbReference type="Pfam" id="PF20073">
    <property type="entry name" value="DUF6469"/>
    <property type="match status" value="1"/>
</dbReference>
<evidence type="ECO:0000256" key="5">
    <source>
        <dbReference type="PROSITE-ProRule" id="PRU00560"/>
    </source>
</evidence>
<protein>
    <recommendedName>
        <fullName evidence="6">UvrD-like helicase ATP-binding domain-containing protein</fullName>
    </recommendedName>
</protein>
<dbReference type="Pfam" id="PF13087">
    <property type="entry name" value="AAA_12"/>
    <property type="match status" value="1"/>
</dbReference>
<dbReference type="PANTHER" id="PTHR21529">
    <property type="entry name" value="MAMMARY TURMOR VIRUS RECEPTOR HOMOLOG 1, 2 MTVR1, 2"/>
    <property type="match status" value="1"/>
</dbReference>
<dbReference type="Pfam" id="PF13086">
    <property type="entry name" value="AAA_11"/>
    <property type="match status" value="1"/>
</dbReference>
<dbReference type="Pfam" id="PF13361">
    <property type="entry name" value="UvrD_C"/>
    <property type="match status" value="1"/>
</dbReference>
<comment type="caution">
    <text evidence="7">The sequence shown here is derived from an EMBL/GenBank/DDBJ whole genome shotgun (WGS) entry which is preliminary data.</text>
</comment>
<keyword evidence="3 5" id="KW-0347">Helicase</keyword>
<keyword evidence="4 5" id="KW-0067">ATP-binding</keyword>
<dbReference type="PANTHER" id="PTHR21529:SF4">
    <property type="entry name" value="TPR AND ANKYRIN REPEAT-CONTAINING PROTEIN 1"/>
    <property type="match status" value="1"/>
</dbReference>
<dbReference type="InterPro" id="IPR047187">
    <property type="entry name" value="SF1_C_Upf1"/>
</dbReference>
<evidence type="ECO:0000259" key="6">
    <source>
        <dbReference type="PROSITE" id="PS51198"/>
    </source>
</evidence>
<gene>
    <name evidence="7" type="ORF">RGQ29_014918</name>
</gene>
<keyword evidence="1 5" id="KW-0547">Nucleotide-binding</keyword>
<dbReference type="EMBL" id="JAXUIC010000003">
    <property type="protein sequence ID" value="KAK4597099.1"/>
    <property type="molecule type" value="Genomic_DNA"/>
</dbReference>
<dbReference type="GO" id="GO:0004386">
    <property type="term" value="F:helicase activity"/>
    <property type="evidence" value="ECO:0007669"/>
    <property type="project" value="UniProtKB-UniRule"/>
</dbReference>
<dbReference type="SUPFAM" id="SSF52540">
    <property type="entry name" value="P-loop containing nucleoside triphosphate hydrolases"/>
    <property type="match status" value="2"/>
</dbReference>
<dbReference type="Gene3D" id="3.40.50.300">
    <property type="entry name" value="P-loop containing nucleotide triphosphate hydrolases"/>
    <property type="match status" value="4"/>
</dbReference>
<dbReference type="InterPro" id="IPR041677">
    <property type="entry name" value="DNA2/NAM7_AAA_11"/>
</dbReference>
<feature type="binding site" evidence="5">
    <location>
        <begin position="1089"/>
        <end position="1096"/>
    </location>
    <ligand>
        <name>ATP</name>
        <dbReference type="ChEBI" id="CHEBI:30616"/>
    </ligand>
</feature>